<reference evidence="3 4" key="1">
    <citation type="journal article" date="2014" name="PLoS Genet.">
        <title>Analysis of the Phlebiopsis gigantea genome, transcriptome and secretome provides insight into its pioneer colonization strategies of wood.</title>
        <authorList>
            <person name="Hori C."/>
            <person name="Ishida T."/>
            <person name="Igarashi K."/>
            <person name="Samejima M."/>
            <person name="Suzuki H."/>
            <person name="Master E."/>
            <person name="Ferreira P."/>
            <person name="Ruiz-Duenas F.J."/>
            <person name="Held B."/>
            <person name="Canessa P."/>
            <person name="Larrondo L.F."/>
            <person name="Schmoll M."/>
            <person name="Druzhinina I.S."/>
            <person name="Kubicek C.P."/>
            <person name="Gaskell J.A."/>
            <person name="Kersten P."/>
            <person name="St John F."/>
            <person name="Glasner J."/>
            <person name="Sabat G."/>
            <person name="Splinter BonDurant S."/>
            <person name="Syed K."/>
            <person name="Yadav J."/>
            <person name="Mgbeahuruike A.C."/>
            <person name="Kovalchuk A."/>
            <person name="Asiegbu F.O."/>
            <person name="Lackner G."/>
            <person name="Hoffmeister D."/>
            <person name="Rencoret J."/>
            <person name="Gutierrez A."/>
            <person name="Sun H."/>
            <person name="Lindquist E."/>
            <person name="Barry K."/>
            <person name="Riley R."/>
            <person name="Grigoriev I.V."/>
            <person name="Henrissat B."/>
            <person name="Kues U."/>
            <person name="Berka R.M."/>
            <person name="Martinez A.T."/>
            <person name="Covert S.F."/>
            <person name="Blanchette R.A."/>
            <person name="Cullen D."/>
        </authorList>
    </citation>
    <scope>NUCLEOTIDE SEQUENCE [LARGE SCALE GENOMIC DNA]</scope>
    <source>
        <strain evidence="3 4">11061_1 CR5-6</strain>
    </source>
</reference>
<proteinExistence type="predicted"/>
<organism evidence="3 4">
    <name type="scientific">Phlebiopsis gigantea (strain 11061_1 CR5-6)</name>
    <name type="common">White-rot fungus</name>
    <name type="synonym">Peniophora gigantea</name>
    <dbReference type="NCBI Taxonomy" id="745531"/>
    <lineage>
        <taxon>Eukaryota</taxon>
        <taxon>Fungi</taxon>
        <taxon>Dikarya</taxon>
        <taxon>Basidiomycota</taxon>
        <taxon>Agaricomycotina</taxon>
        <taxon>Agaricomycetes</taxon>
        <taxon>Polyporales</taxon>
        <taxon>Phanerochaetaceae</taxon>
        <taxon>Phlebiopsis</taxon>
    </lineage>
</organism>
<dbReference type="GO" id="GO:0003677">
    <property type="term" value="F:DNA binding"/>
    <property type="evidence" value="ECO:0007669"/>
    <property type="project" value="InterPro"/>
</dbReference>
<evidence type="ECO:0000313" key="4">
    <source>
        <dbReference type="Proteomes" id="UP000053257"/>
    </source>
</evidence>
<dbReference type="AlphaFoldDB" id="A0A0C3PHN4"/>
<dbReference type="STRING" id="745531.A0A0C3PHN4"/>
<evidence type="ECO:0000259" key="2">
    <source>
        <dbReference type="SMART" id="SM00906"/>
    </source>
</evidence>
<evidence type="ECO:0000313" key="3">
    <source>
        <dbReference type="EMBL" id="KIP05403.1"/>
    </source>
</evidence>
<sequence>MRSLEPIPVADYVFPPDDLMHALIHLYFDRVNNLMPLLHRPTLNTCVAGALHHEDDGFAALILLVCACGARFSNDTRVLADGSDNWHSAGWKWFIQVQMKRRAINLRPPRLYDIQIPSLVHLYLHGSCMSHPSWPQVGLGIRLAQDMGAHRRRSYGTKHTVEGELMRRAFWMLIMVDRSLSFSLGRPCCIEDEDIDVDFPTECDDEYWTHPDPEKAWKQPEDKPSVITFFNAALRLKQIHAFALRTLYSTKKSRVQQGAAGPDWEQHIVSEMDSALNQWIDSMPDHLRWDPHKENGLWLKQSAFLYSSYYSTQINIHRAFIPSPRKPATLSFPSLAICTNAARSCIHVLDVQFRRGVGEYLNMAGLFSSAIVLLLNIWGCKNAGTSVNAAREMAEVHKAMEIIKGLERQWYIGGRYWEVLCDLANVGDLP</sequence>
<dbReference type="SMART" id="SM00906">
    <property type="entry name" value="Fungal_trans"/>
    <property type="match status" value="1"/>
</dbReference>
<dbReference type="PANTHER" id="PTHR46910:SF38">
    <property type="entry name" value="ZN(2)-C6 FUNGAL-TYPE DOMAIN-CONTAINING PROTEIN"/>
    <property type="match status" value="1"/>
</dbReference>
<feature type="non-terminal residue" evidence="3">
    <location>
        <position position="430"/>
    </location>
</feature>
<accession>A0A0C3PHN4</accession>
<dbReference type="Pfam" id="PF04082">
    <property type="entry name" value="Fungal_trans"/>
    <property type="match status" value="1"/>
</dbReference>
<dbReference type="GO" id="GO:0008270">
    <property type="term" value="F:zinc ion binding"/>
    <property type="evidence" value="ECO:0007669"/>
    <property type="project" value="InterPro"/>
</dbReference>
<keyword evidence="4" id="KW-1185">Reference proteome</keyword>
<dbReference type="InterPro" id="IPR050987">
    <property type="entry name" value="AtrR-like"/>
</dbReference>
<dbReference type="OrthoDB" id="4456959at2759"/>
<dbReference type="HOGENOM" id="CLU_006019_3_1_1"/>
<evidence type="ECO:0000256" key="1">
    <source>
        <dbReference type="ARBA" id="ARBA00023242"/>
    </source>
</evidence>
<protein>
    <recommendedName>
        <fullName evidence="2">Xylanolytic transcriptional activator regulatory domain-containing protein</fullName>
    </recommendedName>
</protein>
<dbReference type="EMBL" id="KN840544">
    <property type="protein sequence ID" value="KIP05403.1"/>
    <property type="molecule type" value="Genomic_DNA"/>
</dbReference>
<feature type="non-terminal residue" evidence="3">
    <location>
        <position position="1"/>
    </location>
</feature>
<gene>
    <name evidence="3" type="ORF">PHLGIDRAFT_92206</name>
</gene>
<dbReference type="Proteomes" id="UP000053257">
    <property type="component" value="Unassembled WGS sequence"/>
</dbReference>
<dbReference type="GO" id="GO:0006351">
    <property type="term" value="P:DNA-templated transcription"/>
    <property type="evidence" value="ECO:0007669"/>
    <property type="project" value="InterPro"/>
</dbReference>
<dbReference type="PANTHER" id="PTHR46910">
    <property type="entry name" value="TRANSCRIPTION FACTOR PDR1"/>
    <property type="match status" value="1"/>
</dbReference>
<dbReference type="CDD" id="cd12148">
    <property type="entry name" value="fungal_TF_MHR"/>
    <property type="match status" value="1"/>
</dbReference>
<keyword evidence="1" id="KW-0539">Nucleus</keyword>
<name>A0A0C3PHN4_PHLG1</name>
<dbReference type="GO" id="GO:0003700">
    <property type="term" value="F:DNA-binding transcription factor activity"/>
    <property type="evidence" value="ECO:0007669"/>
    <property type="project" value="InterPro"/>
</dbReference>
<feature type="domain" description="Xylanolytic transcriptional activator regulatory" evidence="2">
    <location>
        <begin position="133"/>
        <end position="206"/>
    </location>
</feature>
<dbReference type="InterPro" id="IPR007219">
    <property type="entry name" value="XnlR_reg_dom"/>
</dbReference>